<dbReference type="AlphaFoldDB" id="A0A1D1YBE5"/>
<protein>
    <submittedName>
        <fullName evidence="2">Uncharacterized protein</fullName>
    </submittedName>
</protein>
<proteinExistence type="predicted"/>
<reference evidence="2" key="1">
    <citation type="submission" date="2015-07" db="EMBL/GenBank/DDBJ databases">
        <title>Transcriptome Assembly of Anthurium amnicola.</title>
        <authorList>
            <person name="Suzuki J."/>
        </authorList>
    </citation>
    <scope>NUCLEOTIDE SEQUENCE</scope>
</reference>
<name>A0A1D1YBE5_9ARAE</name>
<sequence length="130" mass="15111">LTFLIMKFSIPLIIAIICIVALEQIEAFNVTVGVFVFWTQCKFWATDQNDNTVMDTGWLDCESGDPHLQYHIRDVQANPFWLHAKVMGSMRKTKHRGPFSGDTCFKFKGDVGKWHFDQQDWSFCENKTED</sequence>
<gene>
    <name evidence="1" type="ORF">g.32013</name>
    <name evidence="2" type="ORF">g.32014</name>
</gene>
<feature type="non-terminal residue" evidence="2">
    <location>
        <position position="1"/>
    </location>
</feature>
<organism evidence="2">
    <name type="scientific">Anthurium amnicola</name>
    <dbReference type="NCBI Taxonomy" id="1678845"/>
    <lineage>
        <taxon>Eukaryota</taxon>
        <taxon>Viridiplantae</taxon>
        <taxon>Streptophyta</taxon>
        <taxon>Embryophyta</taxon>
        <taxon>Tracheophyta</taxon>
        <taxon>Spermatophyta</taxon>
        <taxon>Magnoliopsida</taxon>
        <taxon>Liliopsida</taxon>
        <taxon>Araceae</taxon>
        <taxon>Pothoideae</taxon>
        <taxon>Potheae</taxon>
        <taxon>Anthurium</taxon>
    </lineage>
</organism>
<dbReference type="EMBL" id="GDJX01019625">
    <property type="protein sequence ID" value="JAT48311.1"/>
    <property type="molecule type" value="Transcribed_RNA"/>
</dbReference>
<evidence type="ECO:0000313" key="2">
    <source>
        <dbReference type="EMBL" id="JAT51957.1"/>
    </source>
</evidence>
<evidence type="ECO:0000313" key="1">
    <source>
        <dbReference type="EMBL" id="JAT48311.1"/>
    </source>
</evidence>
<dbReference type="EMBL" id="GDJX01015979">
    <property type="protein sequence ID" value="JAT51957.1"/>
    <property type="molecule type" value="Transcribed_RNA"/>
</dbReference>
<accession>A0A1D1YBE5</accession>